<evidence type="ECO:0000313" key="2">
    <source>
        <dbReference type="Proteomes" id="UP001177021"/>
    </source>
</evidence>
<protein>
    <submittedName>
        <fullName evidence="1">Uncharacterized protein</fullName>
    </submittedName>
</protein>
<name>A0ACB0JDS2_TRIPR</name>
<organism evidence="1 2">
    <name type="scientific">Trifolium pratense</name>
    <name type="common">Red clover</name>
    <dbReference type="NCBI Taxonomy" id="57577"/>
    <lineage>
        <taxon>Eukaryota</taxon>
        <taxon>Viridiplantae</taxon>
        <taxon>Streptophyta</taxon>
        <taxon>Embryophyta</taxon>
        <taxon>Tracheophyta</taxon>
        <taxon>Spermatophyta</taxon>
        <taxon>Magnoliopsida</taxon>
        <taxon>eudicotyledons</taxon>
        <taxon>Gunneridae</taxon>
        <taxon>Pentapetalae</taxon>
        <taxon>rosids</taxon>
        <taxon>fabids</taxon>
        <taxon>Fabales</taxon>
        <taxon>Fabaceae</taxon>
        <taxon>Papilionoideae</taxon>
        <taxon>50 kb inversion clade</taxon>
        <taxon>NPAAA clade</taxon>
        <taxon>Hologalegina</taxon>
        <taxon>IRL clade</taxon>
        <taxon>Trifolieae</taxon>
        <taxon>Trifolium</taxon>
    </lineage>
</organism>
<keyword evidence="2" id="KW-1185">Reference proteome</keyword>
<accession>A0ACB0JDS2</accession>
<evidence type="ECO:0000313" key="1">
    <source>
        <dbReference type="EMBL" id="CAJ2642775.1"/>
    </source>
</evidence>
<dbReference type="Proteomes" id="UP001177021">
    <property type="component" value="Unassembled WGS sequence"/>
</dbReference>
<dbReference type="EMBL" id="CASHSV030000034">
    <property type="protein sequence ID" value="CAJ2642775.1"/>
    <property type="molecule type" value="Genomic_DNA"/>
</dbReference>
<comment type="caution">
    <text evidence="1">The sequence shown here is derived from an EMBL/GenBank/DDBJ whole genome shotgun (WGS) entry which is preliminary data.</text>
</comment>
<gene>
    <name evidence="1" type="ORF">MILVUS5_LOCUS12186</name>
</gene>
<sequence length="210" mass="23754">MEISVWENYLYPAQHLVFNAFDTTPFHSVKVAILSLAIEKNEVLISESLFKRGEKELLTNSRCSLQSKQDRRRVKAILLKRVFQKPTFGPSVYCAWKPEWDSLLQESRARLHARQGVRYISLEGLDIVNMKTSMQPVPADGKTVGEIVMHGNAMMKPYLKNPKAIEKSFANGWYHSGDLAVKHPDGCIEIRECSVLASCNTQGIRGCKAE</sequence>
<reference evidence="1" key="1">
    <citation type="submission" date="2023-10" db="EMBL/GenBank/DDBJ databases">
        <authorList>
            <person name="Rodriguez Cubillos JULIANA M."/>
            <person name="De Vega J."/>
        </authorList>
    </citation>
    <scope>NUCLEOTIDE SEQUENCE</scope>
</reference>
<proteinExistence type="predicted"/>